<dbReference type="EMBL" id="BMQQ01000025">
    <property type="protein sequence ID" value="GGT52800.1"/>
    <property type="molecule type" value="Genomic_DNA"/>
</dbReference>
<sequence>MTSPHSVSAERSASPLGTLTIVPWTNGPTPDDSIVPFLMVYSLGDGRDGPEAGEAAMRAALEGMGLPIGDRVVNAAQETAIAAHLLVEAQQAVLTLPFMKVQCSVPAQWEKAAHENAQVFLIVSTLPWPDAVPGEAITEEQLRAFVTDEKVVTAGAHVMLPVRRVRG</sequence>
<dbReference type="InterPro" id="IPR045993">
    <property type="entry name" value="DUF5949"/>
</dbReference>
<dbReference type="AlphaFoldDB" id="A0A918HCZ7"/>
<organism evidence="1 2">
    <name type="scientific">Streptomyces purpureus</name>
    <dbReference type="NCBI Taxonomy" id="1951"/>
    <lineage>
        <taxon>Bacteria</taxon>
        <taxon>Bacillati</taxon>
        <taxon>Actinomycetota</taxon>
        <taxon>Actinomycetes</taxon>
        <taxon>Kitasatosporales</taxon>
        <taxon>Streptomycetaceae</taxon>
        <taxon>Streptomyces</taxon>
    </lineage>
</organism>
<reference evidence="1" key="1">
    <citation type="journal article" date="2014" name="Int. J. Syst. Evol. Microbiol.">
        <title>Complete genome sequence of Corynebacterium casei LMG S-19264T (=DSM 44701T), isolated from a smear-ripened cheese.</title>
        <authorList>
            <consortium name="US DOE Joint Genome Institute (JGI-PGF)"/>
            <person name="Walter F."/>
            <person name="Albersmeier A."/>
            <person name="Kalinowski J."/>
            <person name="Ruckert C."/>
        </authorList>
    </citation>
    <scope>NUCLEOTIDE SEQUENCE</scope>
    <source>
        <strain evidence="1">JCM 3172</strain>
    </source>
</reference>
<name>A0A918HCZ7_9ACTN</name>
<dbReference type="RefSeq" id="WP_189204127.1">
    <property type="nucleotide sequence ID" value="NZ_BMQQ01000025.1"/>
</dbReference>
<dbReference type="Proteomes" id="UP000619486">
    <property type="component" value="Unassembled WGS sequence"/>
</dbReference>
<keyword evidence="2" id="KW-1185">Reference proteome</keyword>
<protein>
    <submittedName>
        <fullName evidence="1">Uncharacterized protein</fullName>
    </submittedName>
</protein>
<comment type="caution">
    <text evidence="1">The sequence shown here is derived from an EMBL/GenBank/DDBJ whole genome shotgun (WGS) entry which is preliminary data.</text>
</comment>
<gene>
    <name evidence="1" type="ORF">GCM10014713_53430</name>
</gene>
<dbReference type="Pfam" id="PF19374">
    <property type="entry name" value="DUF5949"/>
    <property type="match status" value="1"/>
</dbReference>
<evidence type="ECO:0000313" key="2">
    <source>
        <dbReference type="Proteomes" id="UP000619486"/>
    </source>
</evidence>
<reference evidence="1" key="2">
    <citation type="submission" date="2020-09" db="EMBL/GenBank/DDBJ databases">
        <authorList>
            <person name="Sun Q."/>
            <person name="Ohkuma M."/>
        </authorList>
    </citation>
    <scope>NUCLEOTIDE SEQUENCE</scope>
    <source>
        <strain evidence="1">JCM 3172</strain>
    </source>
</reference>
<proteinExistence type="predicted"/>
<accession>A0A918HCZ7</accession>
<evidence type="ECO:0000313" key="1">
    <source>
        <dbReference type="EMBL" id="GGT52800.1"/>
    </source>
</evidence>